<evidence type="ECO:0000313" key="3">
    <source>
        <dbReference type="Proteomes" id="UP000006727"/>
    </source>
</evidence>
<keyword evidence="3" id="KW-1185">Reference proteome</keyword>
<evidence type="ECO:0000256" key="1">
    <source>
        <dbReference type="SAM" id="SignalP"/>
    </source>
</evidence>
<dbReference type="PANTHER" id="PTHR31676:SF110">
    <property type="entry name" value="TRANSMEMBRANE PROTEIN"/>
    <property type="match status" value="1"/>
</dbReference>
<dbReference type="PANTHER" id="PTHR31676">
    <property type="entry name" value="T31J12.3 PROTEIN-RELATED"/>
    <property type="match status" value="1"/>
</dbReference>
<name>A0A7I4CT72_PHYPA</name>
<dbReference type="Proteomes" id="UP000006727">
    <property type="component" value="Chromosome 26"/>
</dbReference>
<reference evidence="2 3" key="1">
    <citation type="journal article" date="2008" name="Science">
        <title>The Physcomitrella genome reveals evolutionary insights into the conquest of land by plants.</title>
        <authorList>
            <person name="Rensing S."/>
            <person name="Lang D."/>
            <person name="Zimmer A."/>
            <person name="Terry A."/>
            <person name="Salamov A."/>
            <person name="Shapiro H."/>
            <person name="Nishiyama T."/>
            <person name="Perroud P.-F."/>
            <person name="Lindquist E."/>
            <person name="Kamisugi Y."/>
            <person name="Tanahashi T."/>
            <person name="Sakakibara K."/>
            <person name="Fujita T."/>
            <person name="Oishi K."/>
            <person name="Shin-I T."/>
            <person name="Kuroki Y."/>
            <person name="Toyoda A."/>
            <person name="Suzuki Y."/>
            <person name="Hashimoto A."/>
            <person name="Yamaguchi K."/>
            <person name="Sugano A."/>
            <person name="Kohara Y."/>
            <person name="Fujiyama A."/>
            <person name="Anterola A."/>
            <person name="Aoki S."/>
            <person name="Ashton N."/>
            <person name="Barbazuk W.B."/>
            <person name="Barker E."/>
            <person name="Bennetzen J."/>
            <person name="Bezanilla M."/>
            <person name="Blankenship R."/>
            <person name="Cho S.H."/>
            <person name="Dutcher S."/>
            <person name="Estelle M."/>
            <person name="Fawcett J.A."/>
            <person name="Gundlach H."/>
            <person name="Hanada K."/>
            <person name="Heyl A."/>
            <person name="Hicks K.A."/>
            <person name="Hugh J."/>
            <person name="Lohr M."/>
            <person name="Mayer K."/>
            <person name="Melkozernov A."/>
            <person name="Murata T."/>
            <person name="Nelson D."/>
            <person name="Pils B."/>
            <person name="Prigge M."/>
            <person name="Reiss B."/>
            <person name="Renner T."/>
            <person name="Rombauts S."/>
            <person name="Rushton P."/>
            <person name="Sanderfoot A."/>
            <person name="Schween G."/>
            <person name="Shiu S.-H."/>
            <person name="Stueber K."/>
            <person name="Theodoulou F.L."/>
            <person name="Tu H."/>
            <person name="Van de Peer Y."/>
            <person name="Verrier P.J."/>
            <person name="Waters E."/>
            <person name="Wood A."/>
            <person name="Yang L."/>
            <person name="Cove D."/>
            <person name="Cuming A."/>
            <person name="Hasebe M."/>
            <person name="Lucas S."/>
            <person name="Mishler D.B."/>
            <person name="Reski R."/>
            <person name="Grigoriev I."/>
            <person name="Quatrano R.S."/>
            <person name="Boore J.L."/>
        </authorList>
    </citation>
    <scope>NUCLEOTIDE SEQUENCE [LARGE SCALE GENOMIC DNA]</scope>
    <source>
        <strain evidence="2 3">cv. Gransden 2004</strain>
    </source>
</reference>
<reference evidence="2" key="3">
    <citation type="submission" date="2020-12" db="UniProtKB">
        <authorList>
            <consortium name="EnsemblPlants"/>
        </authorList>
    </citation>
    <scope>IDENTIFICATION</scope>
</reference>
<accession>A0A7I4CT72</accession>
<dbReference type="InParanoid" id="A0A7I4CT72"/>
<dbReference type="InterPro" id="IPR007493">
    <property type="entry name" value="DUF538"/>
</dbReference>
<dbReference type="EMBL" id="ABEU02000026">
    <property type="status" value="NOT_ANNOTATED_CDS"/>
    <property type="molecule type" value="Genomic_DNA"/>
</dbReference>
<organism evidence="2 3">
    <name type="scientific">Physcomitrium patens</name>
    <name type="common">Spreading-leaved earth moss</name>
    <name type="synonym">Physcomitrella patens</name>
    <dbReference type="NCBI Taxonomy" id="3218"/>
    <lineage>
        <taxon>Eukaryota</taxon>
        <taxon>Viridiplantae</taxon>
        <taxon>Streptophyta</taxon>
        <taxon>Embryophyta</taxon>
        <taxon>Bryophyta</taxon>
        <taxon>Bryophytina</taxon>
        <taxon>Bryopsida</taxon>
        <taxon>Funariidae</taxon>
        <taxon>Funariales</taxon>
        <taxon>Funariaceae</taxon>
        <taxon>Physcomitrium</taxon>
    </lineage>
</organism>
<dbReference type="Gramene" id="Pp3c26_3340V3.3">
    <property type="protein sequence ID" value="Pp3c26_3340V3.3"/>
    <property type="gene ID" value="Pp3c26_3340"/>
</dbReference>
<dbReference type="Pfam" id="PF04398">
    <property type="entry name" value="DUF538"/>
    <property type="match status" value="1"/>
</dbReference>
<keyword evidence="1" id="KW-0732">Signal</keyword>
<dbReference type="FunCoup" id="A0A7I4CT72">
    <property type="interactions" value="369"/>
</dbReference>
<protein>
    <submittedName>
        <fullName evidence="2">Uncharacterized protein</fullName>
    </submittedName>
</protein>
<dbReference type="AlphaFoldDB" id="A0A7I4CT72"/>
<dbReference type="InterPro" id="IPR036758">
    <property type="entry name" value="At5g01610-like"/>
</dbReference>
<sequence length="169" mass="18194">MKPCAMARAVSFVFLALGVVVMVAADSVIDELEKNGLPVGLLPSSVQSYSIGAKGDFSVSLEAPCYAKIEDQPAYYSKHITGKLKYGSISNLSGIQTKQLFVWLPVTGIYVDIPATPYIYFEVGVLTKRLSIAIFETPPRCSSHGVDTGIHVPNLVSSSRPETTINILV</sequence>
<proteinExistence type="predicted"/>
<dbReference type="SUPFAM" id="SSF141562">
    <property type="entry name" value="At5g01610-like"/>
    <property type="match status" value="1"/>
</dbReference>
<gene>
    <name evidence="2" type="primary">LOC112277644</name>
</gene>
<dbReference type="EnsemblPlants" id="Pp3c26_3340V3.3">
    <property type="protein sequence ID" value="Pp3c26_3340V3.3"/>
    <property type="gene ID" value="Pp3c26_3340"/>
</dbReference>
<evidence type="ECO:0000313" key="2">
    <source>
        <dbReference type="EnsemblPlants" id="Pp3c26_3340V3.3"/>
    </source>
</evidence>
<dbReference type="OMA" id="DPQPAVW"/>
<reference evidence="2 3" key="2">
    <citation type="journal article" date="2018" name="Plant J.">
        <title>The Physcomitrella patens chromosome-scale assembly reveals moss genome structure and evolution.</title>
        <authorList>
            <person name="Lang D."/>
            <person name="Ullrich K.K."/>
            <person name="Murat F."/>
            <person name="Fuchs J."/>
            <person name="Jenkins J."/>
            <person name="Haas F.B."/>
            <person name="Piednoel M."/>
            <person name="Gundlach H."/>
            <person name="Van Bel M."/>
            <person name="Meyberg R."/>
            <person name="Vives C."/>
            <person name="Morata J."/>
            <person name="Symeonidi A."/>
            <person name="Hiss M."/>
            <person name="Muchero W."/>
            <person name="Kamisugi Y."/>
            <person name="Saleh O."/>
            <person name="Blanc G."/>
            <person name="Decker E.L."/>
            <person name="van Gessel N."/>
            <person name="Grimwood J."/>
            <person name="Hayes R.D."/>
            <person name="Graham S.W."/>
            <person name="Gunter L.E."/>
            <person name="McDaniel S.F."/>
            <person name="Hoernstein S.N.W."/>
            <person name="Larsson A."/>
            <person name="Li F.W."/>
            <person name="Perroud P.F."/>
            <person name="Phillips J."/>
            <person name="Ranjan P."/>
            <person name="Rokshar D.S."/>
            <person name="Rothfels C.J."/>
            <person name="Schneider L."/>
            <person name="Shu S."/>
            <person name="Stevenson D.W."/>
            <person name="Thummler F."/>
            <person name="Tillich M."/>
            <person name="Villarreal Aguilar J.C."/>
            <person name="Widiez T."/>
            <person name="Wong G.K."/>
            <person name="Wymore A."/>
            <person name="Zhang Y."/>
            <person name="Zimmer A.D."/>
            <person name="Quatrano R.S."/>
            <person name="Mayer K.F.X."/>
            <person name="Goodstein D."/>
            <person name="Casacuberta J.M."/>
            <person name="Vandepoele K."/>
            <person name="Reski R."/>
            <person name="Cuming A.C."/>
            <person name="Tuskan G.A."/>
            <person name="Maumus F."/>
            <person name="Salse J."/>
            <person name="Schmutz J."/>
            <person name="Rensing S.A."/>
        </authorList>
    </citation>
    <scope>NUCLEOTIDE SEQUENCE [LARGE SCALE GENOMIC DNA]</scope>
    <source>
        <strain evidence="2 3">cv. Gransden 2004</strain>
    </source>
</reference>
<feature type="chain" id="PRO_5029687054" evidence="1">
    <location>
        <begin position="26"/>
        <end position="169"/>
    </location>
</feature>
<feature type="signal peptide" evidence="1">
    <location>
        <begin position="1"/>
        <end position="25"/>
    </location>
</feature>
<dbReference type="Gene3D" id="2.30.240.10">
    <property type="entry name" value="At5g01610-like"/>
    <property type="match status" value="1"/>
</dbReference>